<comment type="caution">
    <text evidence="3">The sequence shown here is derived from an EMBL/GenBank/DDBJ whole genome shotgun (WGS) entry which is preliminary data.</text>
</comment>
<dbReference type="Proteomes" id="UP000276178">
    <property type="component" value="Unassembled WGS sequence"/>
</dbReference>
<name>A0A3M8AVF2_9BACL</name>
<dbReference type="GO" id="GO:0003677">
    <property type="term" value="F:DNA binding"/>
    <property type="evidence" value="ECO:0007669"/>
    <property type="project" value="UniProtKB-KW"/>
</dbReference>
<evidence type="ECO:0000313" key="5">
    <source>
        <dbReference type="Proteomes" id="UP000317180"/>
    </source>
</evidence>
<keyword evidence="5" id="KW-1185">Reference proteome</keyword>
<dbReference type="Proteomes" id="UP000317180">
    <property type="component" value="Unassembled WGS sequence"/>
</dbReference>
<evidence type="ECO:0000313" key="3">
    <source>
        <dbReference type="EMBL" id="RNB54953.1"/>
    </source>
</evidence>
<reference evidence="3 4" key="1">
    <citation type="submission" date="2018-10" db="EMBL/GenBank/DDBJ databases">
        <title>Phylogenomics of Brevibacillus.</title>
        <authorList>
            <person name="Dunlap C."/>
        </authorList>
    </citation>
    <scope>NUCLEOTIDE SEQUENCE [LARGE SCALE GENOMIC DNA]</scope>
    <source>
        <strain evidence="3 4">NRRL NRS 1219</strain>
    </source>
</reference>
<accession>A0A3M8AVF2</accession>
<gene>
    <name evidence="2" type="ORF">BAG01nite_19220</name>
    <name evidence="3" type="ORF">EB820_12780</name>
</gene>
<evidence type="ECO:0000313" key="2">
    <source>
        <dbReference type="EMBL" id="GED25820.1"/>
    </source>
</evidence>
<keyword evidence="1" id="KW-0238">DNA-binding</keyword>
<proteinExistence type="predicted"/>
<reference evidence="2 5" key="2">
    <citation type="submission" date="2019-06" db="EMBL/GenBank/DDBJ databases">
        <title>Whole genome shotgun sequence of Brevibacillus agri NBRC 15538.</title>
        <authorList>
            <person name="Hosoyama A."/>
            <person name="Uohara A."/>
            <person name="Ohji S."/>
            <person name="Ichikawa N."/>
        </authorList>
    </citation>
    <scope>NUCLEOTIDE SEQUENCE [LARGE SCALE GENOMIC DNA]</scope>
    <source>
        <strain evidence="2 5">NBRC 15538</strain>
    </source>
</reference>
<organism evidence="3 4">
    <name type="scientific">Brevibacillus agri</name>
    <dbReference type="NCBI Taxonomy" id="51101"/>
    <lineage>
        <taxon>Bacteria</taxon>
        <taxon>Bacillati</taxon>
        <taxon>Bacillota</taxon>
        <taxon>Bacilli</taxon>
        <taxon>Bacillales</taxon>
        <taxon>Paenibacillaceae</taxon>
        <taxon>Brevibacillus</taxon>
    </lineage>
</organism>
<dbReference type="RefSeq" id="WP_122952948.1">
    <property type="nucleotide sequence ID" value="NZ_BJOD01000016.1"/>
</dbReference>
<dbReference type="InterPro" id="IPR037923">
    <property type="entry name" value="HTH-like"/>
</dbReference>
<dbReference type="AlphaFoldDB" id="A0A3M8AVF2"/>
<evidence type="ECO:0000256" key="1">
    <source>
        <dbReference type="ARBA" id="ARBA00023125"/>
    </source>
</evidence>
<dbReference type="EMBL" id="BJOD01000016">
    <property type="protein sequence ID" value="GED25820.1"/>
    <property type="molecule type" value="Genomic_DNA"/>
</dbReference>
<sequence length="216" mass="24224">MQSKQGSEKSGTVSWQGLWMKLRHSEQIMVKQDVPHAGQGCIDKHRLIVALDGSGSIEIDTSCYPVKEGEAWLLLPGQSCSFYIESSRKLTCHALAFDVYREAESEDGEAITLHRTTLPFAGRVTCLSQPTLRMRCGSIGEAWEQTDARSRFRAQTQLQELMYELLPDSQCAASEDSLETLEQTRLYLDGHYQESWTIEKLAAMAGLSPSYAPWIT</sequence>
<protein>
    <submittedName>
        <fullName evidence="3">AraC family transcriptional regulator</fullName>
    </submittedName>
</protein>
<dbReference type="GeneID" id="82813457"/>
<dbReference type="SUPFAM" id="SSF51215">
    <property type="entry name" value="Regulatory protein AraC"/>
    <property type="match status" value="1"/>
</dbReference>
<dbReference type="EMBL" id="RHHN01000037">
    <property type="protein sequence ID" value="RNB54953.1"/>
    <property type="molecule type" value="Genomic_DNA"/>
</dbReference>
<evidence type="ECO:0000313" key="4">
    <source>
        <dbReference type="Proteomes" id="UP000276178"/>
    </source>
</evidence>